<dbReference type="Gene3D" id="1.20.5.190">
    <property type="match status" value="1"/>
</dbReference>
<organism evidence="2 3">
    <name type="scientific">Porcisia hertigi</name>
    <dbReference type="NCBI Taxonomy" id="2761500"/>
    <lineage>
        <taxon>Eukaryota</taxon>
        <taxon>Discoba</taxon>
        <taxon>Euglenozoa</taxon>
        <taxon>Kinetoplastea</taxon>
        <taxon>Metakinetoplastina</taxon>
        <taxon>Trypanosomatida</taxon>
        <taxon>Trypanosomatidae</taxon>
        <taxon>Leishmaniinae</taxon>
        <taxon>Porcisia</taxon>
    </lineage>
</organism>
<reference evidence="2 3" key="1">
    <citation type="submission" date="2021-02" db="EMBL/GenBank/DDBJ databases">
        <title>Porcisia hertigi Genome sequencing and assembly.</title>
        <authorList>
            <person name="Almutairi H."/>
            <person name="Gatherer D."/>
        </authorList>
    </citation>
    <scope>NUCLEOTIDE SEQUENCE [LARGE SCALE GENOMIC DNA]</scope>
    <source>
        <strain evidence="2 3">C119</strain>
    </source>
</reference>
<dbReference type="CDD" id="cd23767">
    <property type="entry name" value="IQCD"/>
    <property type="match status" value="1"/>
</dbReference>
<name>A0A836KXE2_9TRYP</name>
<feature type="compositionally biased region" description="Basic and acidic residues" evidence="1">
    <location>
        <begin position="278"/>
        <end position="297"/>
    </location>
</feature>
<comment type="caution">
    <text evidence="2">The sequence shown here is derived from an EMBL/GenBank/DDBJ whole genome shotgun (WGS) entry which is preliminary data.</text>
</comment>
<evidence type="ECO:0000313" key="3">
    <source>
        <dbReference type="Proteomes" id="UP000674318"/>
    </source>
</evidence>
<gene>
    <name evidence="2" type="ORF">JKF63_00684</name>
</gene>
<dbReference type="AlphaFoldDB" id="A0A836KXE2"/>
<accession>A0A836KXE2</accession>
<evidence type="ECO:0000313" key="2">
    <source>
        <dbReference type="EMBL" id="KAG5490564.1"/>
    </source>
</evidence>
<keyword evidence="3" id="KW-1185">Reference proteome</keyword>
<protein>
    <recommendedName>
        <fullName evidence="4">Abnormal spindle-like microcephaly-associated protein</fullName>
    </recommendedName>
</protein>
<dbReference type="PROSITE" id="PS50096">
    <property type="entry name" value="IQ"/>
    <property type="match status" value="3"/>
</dbReference>
<dbReference type="RefSeq" id="XP_067752892.1">
    <property type="nucleotide sequence ID" value="XM_067896735.1"/>
</dbReference>
<proteinExistence type="predicted"/>
<dbReference type="Proteomes" id="UP000674318">
    <property type="component" value="Unassembled WGS sequence"/>
</dbReference>
<feature type="compositionally biased region" description="Polar residues" evidence="1">
    <location>
        <begin position="298"/>
        <end position="308"/>
    </location>
</feature>
<sequence length="521" mass="57223">MMEGDTNYIYQYANREGRTGLELDVFYRHYSRITPAYGCRLMNAVLSALEDAKTHAPMELSAALKIQSTFRMFRQRKAFLAVRQNACLIQRVFRGYATRTHLDVERTTVRQVAYLQTVFDMFATRIQACYRGYQSRKMKANYYAQKAYLQVVTARSSQVLAQAHSTQVEQDTLRNAEAQRVHELSYARRTARMHYMVSTSSVASVYQRFGAPSWAIQPSQDTLPTDSDVHNYNEVRSLASPVPPTVNSTGGTVDGELLVSEVGNCTSGQKLEKDIRHNARAARREPTIVKTKTDRSHIASTVPQTASPESHDNAMAGQKAAERLTASTTNPAQGTRLPPLKSSRLAQRDLQPSASVSATVPWELSTTHPPKRPLTTQAPPSAGPSFSETAPPAVLPHTLRASRKTHCAQHNTENECPYPTGVAGGAAAGSAPSADTVNSSMPSAAVSSFHRRFDVKRHDCLEHHLSIVNGVTSNGADAHTFSGPISSSEEYSAGKRRVDQKVIQALHGDAIFKVPAGRGRR</sequence>
<feature type="region of interest" description="Disordered" evidence="1">
    <location>
        <begin position="278"/>
        <end position="389"/>
    </location>
</feature>
<dbReference type="EMBL" id="JAFJZO010000036">
    <property type="protein sequence ID" value="KAG5490564.1"/>
    <property type="molecule type" value="Genomic_DNA"/>
</dbReference>
<dbReference type="GeneID" id="94286812"/>
<dbReference type="Pfam" id="PF00612">
    <property type="entry name" value="IQ"/>
    <property type="match status" value="3"/>
</dbReference>
<dbReference type="OrthoDB" id="190375at2759"/>
<evidence type="ECO:0000256" key="1">
    <source>
        <dbReference type="SAM" id="MobiDB-lite"/>
    </source>
</evidence>
<dbReference type="SMART" id="SM00015">
    <property type="entry name" value="IQ"/>
    <property type="match status" value="3"/>
</dbReference>
<dbReference type="KEGG" id="phet:94286812"/>
<feature type="compositionally biased region" description="Polar residues" evidence="1">
    <location>
        <begin position="350"/>
        <end position="388"/>
    </location>
</feature>
<dbReference type="InterPro" id="IPR000048">
    <property type="entry name" value="IQ_motif_EF-hand-BS"/>
</dbReference>
<evidence type="ECO:0008006" key="4">
    <source>
        <dbReference type="Google" id="ProtNLM"/>
    </source>
</evidence>